<keyword evidence="1" id="KW-0812">Transmembrane</keyword>
<evidence type="ECO:0000313" key="3">
    <source>
        <dbReference type="Proteomes" id="UP000254266"/>
    </source>
</evidence>
<sequence length="121" mass="13291">MKKSATVLAMLGTIASFDYAIYIYFLTQSLMSSGDGRYSQASVDRFYMISDIHLIVGVSGAIICFLLIRDKSNKLINSVLLIVLGFLPILFFGFSQALFVFPLGIAGGLLFFTKDKVITEA</sequence>
<name>A0A370DAU6_9GAMM</name>
<comment type="caution">
    <text evidence="2">The sequence shown here is derived from an EMBL/GenBank/DDBJ whole genome shotgun (WGS) entry which is preliminary data.</text>
</comment>
<evidence type="ECO:0000313" key="2">
    <source>
        <dbReference type="EMBL" id="RDH81494.1"/>
    </source>
</evidence>
<organism evidence="2 3">
    <name type="scientific">endosymbiont of Galathealinum brachiosum</name>
    <dbReference type="NCBI Taxonomy" id="2200906"/>
    <lineage>
        <taxon>Bacteria</taxon>
        <taxon>Pseudomonadati</taxon>
        <taxon>Pseudomonadota</taxon>
        <taxon>Gammaproteobacteria</taxon>
        <taxon>sulfur-oxidizing symbionts</taxon>
    </lineage>
</organism>
<reference evidence="2 3" key="1">
    <citation type="journal article" date="2018" name="ISME J.">
        <title>Endosymbiont genomes yield clues of tubeworm success.</title>
        <authorList>
            <person name="Li Y."/>
            <person name="Liles M.R."/>
            <person name="Halanych K.M."/>
        </authorList>
    </citation>
    <scope>NUCLEOTIDE SEQUENCE [LARGE SCALE GENOMIC DNA]</scope>
    <source>
        <strain evidence="2">A1464</strain>
    </source>
</reference>
<dbReference type="EMBL" id="QFXC01000013">
    <property type="protein sequence ID" value="RDH81494.1"/>
    <property type="molecule type" value="Genomic_DNA"/>
</dbReference>
<keyword evidence="1" id="KW-0472">Membrane</keyword>
<dbReference type="AlphaFoldDB" id="A0A370DAU6"/>
<feature type="transmembrane region" description="Helical" evidence="1">
    <location>
        <begin position="46"/>
        <end position="67"/>
    </location>
</feature>
<dbReference type="Proteomes" id="UP000254266">
    <property type="component" value="Unassembled WGS sequence"/>
</dbReference>
<proteinExistence type="predicted"/>
<keyword evidence="1" id="KW-1133">Transmembrane helix</keyword>
<gene>
    <name evidence="2" type="ORF">DIZ80_15555</name>
</gene>
<accession>A0A370DAU6</accession>
<keyword evidence="3" id="KW-1185">Reference proteome</keyword>
<feature type="transmembrane region" description="Helical" evidence="1">
    <location>
        <begin position="7"/>
        <end position="26"/>
    </location>
</feature>
<feature type="transmembrane region" description="Helical" evidence="1">
    <location>
        <begin position="79"/>
        <end position="112"/>
    </location>
</feature>
<protein>
    <submittedName>
        <fullName evidence="2">Uncharacterized protein</fullName>
    </submittedName>
</protein>
<evidence type="ECO:0000256" key="1">
    <source>
        <dbReference type="SAM" id="Phobius"/>
    </source>
</evidence>